<dbReference type="Gene3D" id="2.60.40.10">
    <property type="entry name" value="Immunoglobulins"/>
    <property type="match status" value="1"/>
</dbReference>
<dbReference type="InterPro" id="IPR036179">
    <property type="entry name" value="Ig-like_dom_sf"/>
</dbReference>
<dbReference type="SMART" id="SM00409">
    <property type="entry name" value="IG"/>
    <property type="match status" value="1"/>
</dbReference>
<evidence type="ECO:0000259" key="2">
    <source>
        <dbReference type="SMART" id="SM00409"/>
    </source>
</evidence>
<feature type="domain" description="Immunoglobulin" evidence="2">
    <location>
        <begin position="44"/>
        <end position="147"/>
    </location>
</feature>
<dbReference type="AlphaFoldDB" id="A0A5A9NR00"/>
<dbReference type="Proteomes" id="UP000324632">
    <property type="component" value="Chromosome 14"/>
</dbReference>
<evidence type="ECO:0000313" key="4">
    <source>
        <dbReference type="Proteomes" id="UP000324632"/>
    </source>
</evidence>
<comment type="caution">
    <text evidence="3">The sequence shown here is derived from an EMBL/GenBank/DDBJ whole genome shotgun (WGS) entry which is preliminary data.</text>
</comment>
<accession>A0A5A9NR00</accession>
<gene>
    <name evidence="3" type="ORF">E1301_Tti013452</name>
</gene>
<evidence type="ECO:0000256" key="1">
    <source>
        <dbReference type="SAM" id="MobiDB-lite"/>
    </source>
</evidence>
<dbReference type="PANTHER" id="PTHR21063">
    <property type="entry name" value="LFA-3"/>
    <property type="match status" value="1"/>
</dbReference>
<feature type="compositionally biased region" description="Polar residues" evidence="1">
    <location>
        <begin position="1"/>
        <end position="11"/>
    </location>
</feature>
<feature type="region of interest" description="Disordered" evidence="1">
    <location>
        <begin position="1"/>
        <end position="22"/>
    </location>
</feature>
<dbReference type="InterPro" id="IPR013106">
    <property type="entry name" value="Ig_V-set"/>
</dbReference>
<dbReference type="SUPFAM" id="SSF48726">
    <property type="entry name" value="Immunoglobulin"/>
    <property type="match status" value="1"/>
</dbReference>
<evidence type="ECO:0000313" key="3">
    <source>
        <dbReference type="EMBL" id="KAA0711843.1"/>
    </source>
</evidence>
<dbReference type="EMBL" id="SOYY01000014">
    <property type="protein sequence ID" value="KAA0711843.1"/>
    <property type="molecule type" value="Genomic_DNA"/>
</dbReference>
<protein>
    <recommendedName>
        <fullName evidence="2">Immunoglobulin domain-containing protein</fullName>
    </recommendedName>
</protein>
<name>A0A5A9NR00_9TELE</name>
<reference evidence="3 4" key="1">
    <citation type="journal article" date="2019" name="Mol. Ecol. Resour.">
        <title>Chromosome-level genome assembly of Triplophysa tibetana, a fish adapted to the harsh high-altitude environment of the Tibetan Plateau.</title>
        <authorList>
            <person name="Yang X."/>
            <person name="Liu H."/>
            <person name="Ma Z."/>
            <person name="Zou Y."/>
            <person name="Zou M."/>
            <person name="Mao Y."/>
            <person name="Li X."/>
            <person name="Wang H."/>
            <person name="Chen T."/>
            <person name="Wang W."/>
            <person name="Yang R."/>
        </authorList>
    </citation>
    <scope>NUCLEOTIDE SEQUENCE [LARGE SCALE GENOMIC DNA]</scope>
    <source>
        <strain evidence="3">TTIB1903HZAU</strain>
        <tissue evidence="3">Muscle</tissue>
    </source>
</reference>
<dbReference type="InterPro" id="IPR013783">
    <property type="entry name" value="Ig-like_fold"/>
</dbReference>
<dbReference type="InterPro" id="IPR003599">
    <property type="entry name" value="Ig_sub"/>
</dbReference>
<dbReference type="PANTHER" id="PTHR21063:SF4">
    <property type="entry name" value="CD48 ANTIGEN-RELATED"/>
    <property type="match status" value="1"/>
</dbReference>
<dbReference type="Pfam" id="PF07686">
    <property type="entry name" value="V-set"/>
    <property type="match status" value="1"/>
</dbReference>
<organism evidence="3 4">
    <name type="scientific">Triplophysa tibetana</name>
    <dbReference type="NCBI Taxonomy" id="1572043"/>
    <lineage>
        <taxon>Eukaryota</taxon>
        <taxon>Metazoa</taxon>
        <taxon>Chordata</taxon>
        <taxon>Craniata</taxon>
        <taxon>Vertebrata</taxon>
        <taxon>Euteleostomi</taxon>
        <taxon>Actinopterygii</taxon>
        <taxon>Neopterygii</taxon>
        <taxon>Teleostei</taxon>
        <taxon>Ostariophysi</taxon>
        <taxon>Cypriniformes</taxon>
        <taxon>Nemacheilidae</taxon>
        <taxon>Triplophysa</taxon>
    </lineage>
</organism>
<proteinExistence type="predicted"/>
<keyword evidence="4" id="KW-1185">Reference proteome</keyword>
<sequence length="168" mass="18930">MSGSNAGSTSFKMEKRKNTLSAKTLSSKTESIQIQRVFVDVTDEKSVSVNEGESVTLHTDVTKLLNDDKIRWRFGEEGSATLIAEMTGGGAINFENDARFKDRLQILDLHTGDLIIKNIRHNHSGRYEVDYENNTGTAYQRLRVTVNAWFEEVCGAVYKDNQEPSEHQ</sequence>